<proteinExistence type="predicted"/>
<feature type="region of interest" description="Disordered" evidence="1">
    <location>
        <begin position="1"/>
        <end position="27"/>
    </location>
</feature>
<accession>A0A5B0M973</accession>
<evidence type="ECO:0000256" key="1">
    <source>
        <dbReference type="SAM" id="MobiDB-lite"/>
    </source>
</evidence>
<dbReference type="AlphaFoldDB" id="A0A5B0M973"/>
<sequence length="97" mass="10475">MSLNSPVATSPCRLTQAPPGPAHSSPFLSSLTLTSRYQSTRLLRLATFSRSRRRLLPINPVPSSPCRLPLAPPELALISPSPSALLLRIPPRTSPLQ</sequence>
<comment type="caution">
    <text evidence="2">The sequence shown here is derived from an EMBL/GenBank/DDBJ whole genome shotgun (WGS) entry which is preliminary data.</text>
</comment>
<gene>
    <name evidence="2" type="ORF">PGTUg99_026969</name>
</gene>
<dbReference type="Proteomes" id="UP000325313">
    <property type="component" value="Unassembled WGS sequence"/>
</dbReference>
<evidence type="ECO:0000313" key="2">
    <source>
        <dbReference type="EMBL" id="KAA1072916.1"/>
    </source>
</evidence>
<dbReference type="EMBL" id="VDEP01000476">
    <property type="protein sequence ID" value="KAA1072916.1"/>
    <property type="molecule type" value="Genomic_DNA"/>
</dbReference>
<reference evidence="2 3" key="1">
    <citation type="submission" date="2019-05" db="EMBL/GenBank/DDBJ databases">
        <title>Emergence of the Ug99 lineage of the wheat stem rust pathogen through somatic hybridization.</title>
        <authorList>
            <person name="Li F."/>
            <person name="Upadhyaya N.M."/>
            <person name="Sperschneider J."/>
            <person name="Matny O."/>
            <person name="Nguyen-Phuc H."/>
            <person name="Mago R."/>
            <person name="Raley C."/>
            <person name="Miller M.E."/>
            <person name="Silverstein K.A.T."/>
            <person name="Henningsen E."/>
            <person name="Hirsch C.D."/>
            <person name="Visser B."/>
            <person name="Pretorius Z.A."/>
            <person name="Steffenson B.J."/>
            <person name="Schwessinger B."/>
            <person name="Dodds P.N."/>
            <person name="Figueroa M."/>
        </authorList>
    </citation>
    <scope>NUCLEOTIDE SEQUENCE [LARGE SCALE GENOMIC DNA]</scope>
    <source>
        <strain evidence="2 3">Ug99</strain>
    </source>
</reference>
<evidence type="ECO:0000313" key="3">
    <source>
        <dbReference type="Proteomes" id="UP000325313"/>
    </source>
</evidence>
<protein>
    <submittedName>
        <fullName evidence="2">Uncharacterized protein</fullName>
    </submittedName>
</protein>
<organism evidence="2 3">
    <name type="scientific">Puccinia graminis f. sp. tritici</name>
    <dbReference type="NCBI Taxonomy" id="56615"/>
    <lineage>
        <taxon>Eukaryota</taxon>
        <taxon>Fungi</taxon>
        <taxon>Dikarya</taxon>
        <taxon>Basidiomycota</taxon>
        <taxon>Pucciniomycotina</taxon>
        <taxon>Pucciniomycetes</taxon>
        <taxon>Pucciniales</taxon>
        <taxon>Pucciniaceae</taxon>
        <taxon>Puccinia</taxon>
    </lineage>
</organism>
<name>A0A5B0M973_PUCGR</name>